<reference evidence="1 2" key="1">
    <citation type="submission" date="2018-08" db="EMBL/GenBank/DDBJ databases">
        <title>A genome reference for cultivated species of the human gut microbiota.</title>
        <authorList>
            <person name="Zou Y."/>
            <person name="Xue W."/>
            <person name="Luo G."/>
        </authorList>
    </citation>
    <scope>NUCLEOTIDE SEQUENCE [LARGE SCALE GENOMIC DNA]</scope>
    <source>
        <strain evidence="1 2">AM43-11</strain>
    </source>
</reference>
<dbReference type="Proteomes" id="UP000284465">
    <property type="component" value="Unassembled WGS sequence"/>
</dbReference>
<proteinExistence type="predicted"/>
<dbReference type="EMBL" id="QSFP01000012">
    <property type="protein sequence ID" value="RHA66460.1"/>
    <property type="molecule type" value="Genomic_DNA"/>
</dbReference>
<gene>
    <name evidence="1" type="ORF">DW927_11170</name>
</gene>
<protein>
    <submittedName>
        <fullName evidence="1">Uncharacterized protein</fullName>
    </submittedName>
</protein>
<evidence type="ECO:0000313" key="1">
    <source>
        <dbReference type="EMBL" id="RHA66460.1"/>
    </source>
</evidence>
<name>A0A413SGN5_9FIRM</name>
<accession>A0A413SGN5</accession>
<dbReference type="AlphaFoldDB" id="A0A413SGN5"/>
<sequence length="177" mass="20574">MEKENKTVQEKKIQRMVNDLIKMAERRGATYYGSWIEDGRQYVAGNHFCVSLKQPVELPEKDGSSVKKQMYDYMENARIMNEKETALPDEMDQMVKTLKKERGRYRSKRIFCFLGDREAAVNAEYLLMLSQVTGAKSVYLSEKRPEKSIIYGSGENGAFIVLPVSFTEEDQKNFWIE</sequence>
<evidence type="ECO:0000313" key="2">
    <source>
        <dbReference type="Proteomes" id="UP000284465"/>
    </source>
</evidence>
<organism evidence="1 2">
    <name type="scientific">Roseburia intestinalis</name>
    <dbReference type="NCBI Taxonomy" id="166486"/>
    <lineage>
        <taxon>Bacteria</taxon>
        <taxon>Bacillati</taxon>
        <taxon>Bacillota</taxon>
        <taxon>Clostridia</taxon>
        <taxon>Lachnospirales</taxon>
        <taxon>Lachnospiraceae</taxon>
        <taxon>Roseburia</taxon>
    </lineage>
</organism>
<comment type="caution">
    <text evidence="1">The sequence shown here is derived from an EMBL/GenBank/DDBJ whole genome shotgun (WGS) entry which is preliminary data.</text>
</comment>